<dbReference type="Gene3D" id="2.60.120.260">
    <property type="entry name" value="Galactose-binding domain-like"/>
    <property type="match status" value="1"/>
</dbReference>
<feature type="domain" description="DUF5000" evidence="3">
    <location>
        <begin position="256"/>
        <end position="408"/>
    </location>
</feature>
<protein>
    <submittedName>
        <fullName evidence="5">DUF4959 domain-containing protein</fullName>
    </submittedName>
</protein>
<accession>A0A413VN99</accession>
<feature type="compositionally biased region" description="Acidic residues" evidence="1">
    <location>
        <begin position="417"/>
        <end position="430"/>
    </location>
</feature>
<evidence type="ECO:0000259" key="3">
    <source>
        <dbReference type="Pfam" id="PF16391"/>
    </source>
</evidence>
<feature type="domain" description="DUF4959" evidence="2">
    <location>
        <begin position="16"/>
        <end position="120"/>
    </location>
</feature>
<dbReference type="InterPro" id="IPR033431">
    <property type="entry name" value="DUF5126"/>
</dbReference>
<dbReference type="AlphaFoldDB" id="A0A413VN99"/>
<evidence type="ECO:0000313" key="6">
    <source>
        <dbReference type="Proteomes" id="UP000284379"/>
    </source>
</evidence>
<sequence length="430" mass="48837">MKKIFLLLLAAGALFSCQEEFIGQYPVDNIPPKPITNVEQVEQVSGGAILSYVLPDDRDLLYVQAEYTLDTGEKMIVKSSMYGTQIKIDGFAKAEPRKVTLYAVDRSHNFSTPVEFTVNPAQSAIYDVENSMELIPTFGGMQVSWENPTGGNIVIMVSEDIMEGSDVQQSVGNFYSSSKDGSAYIRGYEAVPHTFYVQVRDRWGNKTDVKSVTLVPLYEEFIKPKDETQQYFKKWNDDPDIPYRQYSSNYPIERLWDGKTMYGTSSSNFFHTPAGYPFPVCFTFDMGRTFRLSRFKLYQRGTADWVYNHGNPRIFKVYGSPDDKARVNPVNEGEHPWTLLGEYESIKPSGLPVGKKSCTDEDIEKGAGGEDYDFTYGSAYEVRYLMFQIDKTWGGTEMIHISELEFWGQDPNKESTLEPEPEPEPETPAE</sequence>
<dbReference type="PROSITE" id="PS51257">
    <property type="entry name" value="PROKAR_LIPOPROTEIN"/>
    <property type="match status" value="1"/>
</dbReference>
<feature type="domain" description="DUF5126" evidence="4">
    <location>
        <begin position="122"/>
        <end position="222"/>
    </location>
</feature>
<proteinExistence type="predicted"/>
<dbReference type="InterPro" id="IPR032164">
    <property type="entry name" value="DUF5000"/>
</dbReference>
<dbReference type="InterPro" id="IPR032527">
    <property type="entry name" value="DUF4959"/>
</dbReference>
<dbReference type="Pfam" id="PF17166">
    <property type="entry name" value="DUF5126"/>
    <property type="match status" value="1"/>
</dbReference>
<dbReference type="InterPro" id="IPR008979">
    <property type="entry name" value="Galactose-bd-like_sf"/>
</dbReference>
<evidence type="ECO:0000259" key="2">
    <source>
        <dbReference type="Pfam" id="PF16323"/>
    </source>
</evidence>
<dbReference type="SUPFAM" id="SSF49785">
    <property type="entry name" value="Galactose-binding domain-like"/>
    <property type="match status" value="1"/>
</dbReference>
<dbReference type="EMBL" id="QSGO01000007">
    <property type="protein sequence ID" value="RHB35098.1"/>
    <property type="molecule type" value="Genomic_DNA"/>
</dbReference>
<dbReference type="Pfam" id="PF16391">
    <property type="entry name" value="DUF5000"/>
    <property type="match status" value="1"/>
</dbReference>
<dbReference type="RefSeq" id="WP_122201598.1">
    <property type="nucleotide sequence ID" value="NZ_CABJFV010000007.1"/>
</dbReference>
<reference evidence="5 6" key="1">
    <citation type="submission" date="2018-08" db="EMBL/GenBank/DDBJ databases">
        <title>A genome reference for cultivated species of the human gut microbiota.</title>
        <authorList>
            <person name="Zou Y."/>
            <person name="Xue W."/>
            <person name="Luo G."/>
        </authorList>
    </citation>
    <scope>NUCLEOTIDE SEQUENCE [LARGE SCALE GENOMIC DNA]</scope>
    <source>
        <strain evidence="5 6">AM40-30BH</strain>
    </source>
</reference>
<evidence type="ECO:0000259" key="4">
    <source>
        <dbReference type="Pfam" id="PF17166"/>
    </source>
</evidence>
<dbReference type="Pfam" id="PF16323">
    <property type="entry name" value="DUF4959"/>
    <property type="match status" value="1"/>
</dbReference>
<feature type="region of interest" description="Disordered" evidence="1">
    <location>
        <begin position="407"/>
        <end position="430"/>
    </location>
</feature>
<organism evidence="5 6">
    <name type="scientific">Bacteroides nordii</name>
    <dbReference type="NCBI Taxonomy" id="291645"/>
    <lineage>
        <taxon>Bacteria</taxon>
        <taxon>Pseudomonadati</taxon>
        <taxon>Bacteroidota</taxon>
        <taxon>Bacteroidia</taxon>
        <taxon>Bacteroidales</taxon>
        <taxon>Bacteroidaceae</taxon>
        <taxon>Bacteroides</taxon>
    </lineage>
</organism>
<evidence type="ECO:0000313" key="5">
    <source>
        <dbReference type="EMBL" id="RHB35098.1"/>
    </source>
</evidence>
<comment type="caution">
    <text evidence="5">The sequence shown here is derived from an EMBL/GenBank/DDBJ whole genome shotgun (WGS) entry which is preliminary data.</text>
</comment>
<gene>
    <name evidence="5" type="ORF">DW888_11695</name>
</gene>
<name>A0A413VN99_9BACE</name>
<evidence type="ECO:0000256" key="1">
    <source>
        <dbReference type="SAM" id="MobiDB-lite"/>
    </source>
</evidence>
<dbReference type="Proteomes" id="UP000284379">
    <property type="component" value="Unassembled WGS sequence"/>
</dbReference>